<organism evidence="1 2">
    <name type="scientific">Gymnopus androsaceus JB14</name>
    <dbReference type="NCBI Taxonomy" id="1447944"/>
    <lineage>
        <taxon>Eukaryota</taxon>
        <taxon>Fungi</taxon>
        <taxon>Dikarya</taxon>
        <taxon>Basidiomycota</taxon>
        <taxon>Agaricomycotina</taxon>
        <taxon>Agaricomycetes</taxon>
        <taxon>Agaricomycetidae</taxon>
        <taxon>Agaricales</taxon>
        <taxon>Marasmiineae</taxon>
        <taxon>Omphalotaceae</taxon>
        <taxon>Gymnopus</taxon>
    </lineage>
</organism>
<dbReference type="EMBL" id="ML769404">
    <property type="protein sequence ID" value="KAE9406172.1"/>
    <property type="molecule type" value="Genomic_DNA"/>
</dbReference>
<accession>A0A6A4I2X5</accession>
<gene>
    <name evidence="1" type="ORF">BT96DRAFT_934418</name>
</gene>
<name>A0A6A4I2X5_9AGAR</name>
<evidence type="ECO:0000313" key="2">
    <source>
        <dbReference type="Proteomes" id="UP000799118"/>
    </source>
</evidence>
<proteinExistence type="predicted"/>
<dbReference type="AlphaFoldDB" id="A0A6A4I2X5"/>
<keyword evidence="2" id="KW-1185">Reference proteome</keyword>
<sequence>MLAEVVMVEWECNVLGRNSAMNRRRSYGIVAWMEEARSWAVQNRPNPQFSELTIMSLKLGMKQQSHGHNALCPNPNEIPALEGSWRAFCQTQLGSYCHGPTVNMVGTKGGEDNGNGDWFFKGMRSLGNGERNTIDVYTIQGSKSHTSKPFLTDILLKDKNGRTVEEEGMVNDGAMVNAIDSGVYNQLKRKIGGWKPLTLDIPQQKLEESANTVGGVIEKSLTLLDREVMQLFTNIEKSISNQDSQHSPVLQLRQWRRNSLKKNGEEKVEKQQGKSVHVEGGVIEEVITPLDREVLIHSIDSPSATISNNMSQHLLQPNSYEQKPTIEEVEDEEVKKERQWKAKLDSLDIPWLEEEEDDKFNEKEQQKLLEELKYLF</sequence>
<reference evidence="1" key="1">
    <citation type="journal article" date="2019" name="Environ. Microbiol.">
        <title>Fungal ecological strategies reflected in gene transcription - a case study of two litter decomposers.</title>
        <authorList>
            <person name="Barbi F."/>
            <person name="Kohler A."/>
            <person name="Barry K."/>
            <person name="Baskaran P."/>
            <person name="Daum C."/>
            <person name="Fauchery L."/>
            <person name="Ihrmark K."/>
            <person name="Kuo A."/>
            <person name="LaButti K."/>
            <person name="Lipzen A."/>
            <person name="Morin E."/>
            <person name="Grigoriev I.V."/>
            <person name="Henrissat B."/>
            <person name="Lindahl B."/>
            <person name="Martin F."/>
        </authorList>
    </citation>
    <scope>NUCLEOTIDE SEQUENCE</scope>
    <source>
        <strain evidence="1">JB14</strain>
    </source>
</reference>
<protein>
    <submittedName>
        <fullName evidence="1">Uncharacterized protein</fullName>
    </submittedName>
</protein>
<dbReference type="OrthoDB" id="3262237at2759"/>
<dbReference type="Proteomes" id="UP000799118">
    <property type="component" value="Unassembled WGS sequence"/>
</dbReference>
<evidence type="ECO:0000313" key="1">
    <source>
        <dbReference type="EMBL" id="KAE9406172.1"/>
    </source>
</evidence>